<comment type="caution">
    <text evidence="1">The sequence shown here is derived from an EMBL/GenBank/DDBJ whole genome shotgun (WGS) entry which is preliminary data.</text>
</comment>
<dbReference type="EMBL" id="BAAAME010000004">
    <property type="protein sequence ID" value="GAA1739627.1"/>
    <property type="molecule type" value="Genomic_DNA"/>
</dbReference>
<keyword evidence="2" id="KW-1185">Reference proteome</keyword>
<evidence type="ECO:0008006" key="3">
    <source>
        <dbReference type="Google" id="ProtNLM"/>
    </source>
</evidence>
<dbReference type="SUPFAM" id="SSF54637">
    <property type="entry name" value="Thioesterase/thiol ester dehydrase-isomerase"/>
    <property type="match status" value="1"/>
</dbReference>
<protein>
    <recommendedName>
        <fullName evidence="3">Thioesterase family protein</fullName>
    </recommendedName>
</protein>
<organism evidence="1 2">
    <name type="scientific">Aeromicrobium alkaliterrae</name>
    <dbReference type="NCBI Taxonomy" id="302168"/>
    <lineage>
        <taxon>Bacteria</taxon>
        <taxon>Bacillati</taxon>
        <taxon>Actinomycetota</taxon>
        <taxon>Actinomycetes</taxon>
        <taxon>Propionibacteriales</taxon>
        <taxon>Nocardioidaceae</taxon>
        <taxon>Aeromicrobium</taxon>
    </lineage>
</organism>
<dbReference type="InterPro" id="IPR029069">
    <property type="entry name" value="HotDog_dom_sf"/>
</dbReference>
<gene>
    <name evidence="1" type="ORF">GCM10009710_19900</name>
</gene>
<dbReference type="Gene3D" id="3.10.129.10">
    <property type="entry name" value="Hotdog Thioesterase"/>
    <property type="match status" value="1"/>
</dbReference>
<accession>A0ABP4VZ21</accession>
<dbReference type="RefSeq" id="WP_344200761.1">
    <property type="nucleotide sequence ID" value="NZ_BAAAME010000004.1"/>
</dbReference>
<reference evidence="2" key="1">
    <citation type="journal article" date="2019" name="Int. J. Syst. Evol. Microbiol.">
        <title>The Global Catalogue of Microorganisms (GCM) 10K type strain sequencing project: providing services to taxonomists for standard genome sequencing and annotation.</title>
        <authorList>
            <consortium name="The Broad Institute Genomics Platform"/>
            <consortium name="The Broad Institute Genome Sequencing Center for Infectious Disease"/>
            <person name="Wu L."/>
            <person name="Ma J."/>
        </authorList>
    </citation>
    <scope>NUCLEOTIDE SEQUENCE [LARGE SCALE GENOMIC DNA]</scope>
    <source>
        <strain evidence="2">JCM 13518</strain>
    </source>
</reference>
<name>A0ABP4VZ21_9ACTN</name>
<evidence type="ECO:0000313" key="2">
    <source>
        <dbReference type="Proteomes" id="UP001501057"/>
    </source>
</evidence>
<proteinExistence type="predicted"/>
<sequence length="234" mass="24554">MVTIPARFNGPDHSGNGGYVSGLLAAQVTTDGPVTATLKLPPPLDVPLAWERAGEEVRLETHGGALIGTAAPGSFQRDPLPFPSASKVASGLASYPGFHLHPFDRCFTCGTSRDEGEGLRLFTGPVAAGWTAGPWHAHPGLAVGGSIPDPVTWAALDCPGGWAADFNAQTMVLGRMTAQLLEPVEVGEDLHASGRLDDRSGRKFMTSTALHRPDGTLVGRSEQVWIEVDPALFA</sequence>
<evidence type="ECO:0000313" key="1">
    <source>
        <dbReference type="EMBL" id="GAA1739627.1"/>
    </source>
</evidence>
<dbReference type="Proteomes" id="UP001501057">
    <property type="component" value="Unassembled WGS sequence"/>
</dbReference>